<dbReference type="RefSeq" id="WP_042678649.1">
    <property type="nucleotide sequence ID" value="NZ_CABKTM010000007.1"/>
</dbReference>
<name>A0A9X2MKH5_9FIRM</name>
<dbReference type="Proteomes" id="UP001142078">
    <property type="component" value="Unassembled WGS sequence"/>
</dbReference>
<comment type="caution">
    <text evidence="1">The sequence shown here is derived from an EMBL/GenBank/DDBJ whole genome shotgun (WGS) entry which is preliminary data.</text>
</comment>
<organism evidence="1 2">
    <name type="scientific">Anaerosalibacter massiliensis</name>
    <dbReference type="NCBI Taxonomy" id="1347392"/>
    <lineage>
        <taxon>Bacteria</taxon>
        <taxon>Bacillati</taxon>
        <taxon>Bacillota</taxon>
        <taxon>Tissierellia</taxon>
        <taxon>Tissierellales</taxon>
        <taxon>Sporanaerobacteraceae</taxon>
        <taxon>Anaerosalibacter</taxon>
    </lineage>
</organism>
<proteinExistence type="predicted"/>
<evidence type="ECO:0000313" key="1">
    <source>
        <dbReference type="EMBL" id="MCR2044802.1"/>
    </source>
</evidence>
<keyword evidence="2" id="KW-1185">Reference proteome</keyword>
<accession>A0A9X2MKH5</accession>
<reference evidence="1" key="1">
    <citation type="submission" date="2022-07" db="EMBL/GenBank/DDBJ databases">
        <title>Enhanced cultured diversity of the mouse gut microbiota enables custom-made synthetic communities.</title>
        <authorList>
            <person name="Afrizal A."/>
        </authorList>
    </citation>
    <scope>NUCLEOTIDE SEQUENCE</scope>
    <source>
        <strain evidence="1">DSM 29482</strain>
    </source>
</reference>
<sequence>MKKHMRFFSFILSIVFVFGFITTVNAESAMDEYVDVDLKLNDKGDYEGEIELYIDDSVQNVSAPLEKGTRTSANGATVGSVKFYLSKVKSGKYKLSMYFKLSGRYQAHLFSGVVQVRDGVINRDILHEKAYYRKFSMRNAGTVSLGTISLPDRKHYQVRFKSGGFEVHTGQYAIAHNRWYNVWPK</sequence>
<evidence type="ECO:0000313" key="2">
    <source>
        <dbReference type="Proteomes" id="UP001142078"/>
    </source>
</evidence>
<dbReference type="EMBL" id="JANJZL010000008">
    <property type="protein sequence ID" value="MCR2044802.1"/>
    <property type="molecule type" value="Genomic_DNA"/>
</dbReference>
<dbReference type="AlphaFoldDB" id="A0A9X2MKH5"/>
<protein>
    <submittedName>
        <fullName evidence="1">Uncharacterized protein</fullName>
    </submittedName>
</protein>
<gene>
    <name evidence="1" type="ORF">NSA23_11865</name>
</gene>